<evidence type="ECO:0000256" key="1">
    <source>
        <dbReference type="ARBA" id="ARBA00009986"/>
    </source>
</evidence>
<gene>
    <name evidence="8" type="ORF">BGW36DRAFT_458400</name>
</gene>
<dbReference type="CDD" id="cd07106">
    <property type="entry name" value="ALDH_AldA-AAD23400"/>
    <property type="match status" value="1"/>
</dbReference>
<dbReference type="InterPro" id="IPR029510">
    <property type="entry name" value="Ald_DH_CS_GLU"/>
</dbReference>
<dbReference type="FunFam" id="3.40.309.10:FF:000009">
    <property type="entry name" value="Aldehyde dehydrogenase A"/>
    <property type="match status" value="1"/>
</dbReference>
<dbReference type="InterPro" id="IPR016162">
    <property type="entry name" value="Ald_DH_N"/>
</dbReference>
<name>A0AAD4KWA2_9EURO</name>
<comment type="caution">
    <text evidence="8">The sequence shown here is derived from an EMBL/GenBank/DDBJ whole genome shotgun (WGS) entry which is preliminary data.</text>
</comment>
<dbReference type="InterPro" id="IPR044086">
    <property type="entry name" value="LUC3-like"/>
</dbReference>
<dbReference type="Proteomes" id="UP001201262">
    <property type="component" value="Unassembled WGS sequence"/>
</dbReference>
<dbReference type="InterPro" id="IPR015590">
    <property type="entry name" value="Aldehyde_DH_dom"/>
</dbReference>
<dbReference type="SUPFAM" id="SSF53720">
    <property type="entry name" value="ALDH-like"/>
    <property type="match status" value="1"/>
</dbReference>
<evidence type="ECO:0000256" key="2">
    <source>
        <dbReference type="ARBA" id="ARBA00023002"/>
    </source>
</evidence>
<protein>
    <recommendedName>
        <fullName evidence="3">aldehyde dehydrogenase (NAD(+))</fullName>
        <ecNumber evidence="3">1.2.1.3</ecNumber>
    </recommendedName>
</protein>
<dbReference type="GO" id="GO:0004029">
    <property type="term" value="F:aldehyde dehydrogenase (NAD+) activity"/>
    <property type="evidence" value="ECO:0007669"/>
    <property type="project" value="UniProtKB-EC"/>
</dbReference>
<keyword evidence="2 6" id="KW-0560">Oxidoreductase</keyword>
<comment type="similarity">
    <text evidence="1 6">Belongs to the aldehyde dehydrogenase family.</text>
</comment>
<dbReference type="InterPro" id="IPR016161">
    <property type="entry name" value="Ald_DH/histidinol_DH"/>
</dbReference>
<dbReference type="Pfam" id="PF00171">
    <property type="entry name" value="Aldedh"/>
    <property type="match status" value="1"/>
</dbReference>
<sequence length="477" mass="52924">MSDTLSFTSFYNVVNGKFRGSETSHHGVDPATQDPLWNIPTANEQDVNDAVQAANNALQTWKKVPFEERVEILRTWGEACKAYLKQFSELITKENGKPKLYGELEANHSFHEAFNYFLTLKIPEEEYTVNDRNYYVRYTPLGVVVAICAWNFPLGQPIMKILPALMAGNCCIVKPSPFSPYSALKVIELAQNYLPPGVLQVLSGDDRLGPWLTSHPDIHKITFTGSTASGKKVAETAAKTLKRITLELGGNNAAIIFPDVDVDMVASEVAMGSFWNTGQVCTAVKRIYIHNDIYPQMLAALAKASLKFKMGPGSEDGVLMGPVQNEMQYHKVKSLFQEARTNSYKVTVGGQVKDDTGFFLEATVIDNPPADSKLVTEEQFGPIVPTLPWSKEEEVIDHVNSTTMGLGASVWTRDMRNARRIAQQLEVGSVYINSYEKVSFRVPFGGHKESGIGYECGPSALVPFCNMQVVHYNFKTL</sequence>
<evidence type="ECO:0000256" key="4">
    <source>
        <dbReference type="ARBA" id="ARBA00049194"/>
    </source>
</evidence>
<organism evidence="8 9">
    <name type="scientific">Talaromyces proteolyticus</name>
    <dbReference type="NCBI Taxonomy" id="1131652"/>
    <lineage>
        <taxon>Eukaryota</taxon>
        <taxon>Fungi</taxon>
        <taxon>Dikarya</taxon>
        <taxon>Ascomycota</taxon>
        <taxon>Pezizomycotina</taxon>
        <taxon>Eurotiomycetes</taxon>
        <taxon>Eurotiomycetidae</taxon>
        <taxon>Eurotiales</taxon>
        <taxon>Trichocomaceae</taxon>
        <taxon>Talaromyces</taxon>
        <taxon>Talaromyces sect. Bacilispori</taxon>
    </lineage>
</organism>
<dbReference type="InterPro" id="IPR016163">
    <property type="entry name" value="Ald_DH_C"/>
</dbReference>
<comment type="catalytic activity">
    <reaction evidence="4">
        <text>an aldehyde + NAD(+) + H2O = a carboxylate + NADH + 2 H(+)</text>
        <dbReference type="Rhea" id="RHEA:16185"/>
        <dbReference type="ChEBI" id="CHEBI:15377"/>
        <dbReference type="ChEBI" id="CHEBI:15378"/>
        <dbReference type="ChEBI" id="CHEBI:17478"/>
        <dbReference type="ChEBI" id="CHEBI:29067"/>
        <dbReference type="ChEBI" id="CHEBI:57540"/>
        <dbReference type="ChEBI" id="CHEBI:57945"/>
        <dbReference type="EC" id="1.2.1.3"/>
    </reaction>
</comment>
<dbReference type="RefSeq" id="XP_046074882.1">
    <property type="nucleotide sequence ID" value="XM_046222010.1"/>
</dbReference>
<accession>A0AAD4KWA2</accession>
<dbReference type="GeneID" id="70252297"/>
<dbReference type="FunFam" id="3.40.605.10:FF:000007">
    <property type="entry name" value="NAD/NADP-dependent betaine aldehyde dehydrogenase"/>
    <property type="match status" value="1"/>
</dbReference>
<evidence type="ECO:0000313" key="8">
    <source>
        <dbReference type="EMBL" id="KAH8701506.1"/>
    </source>
</evidence>
<dbReference type="Gene3D" id="3.40.309.10">
    <property type="entry name" value="Aldehyde Dehydrogenase, Chain A, domain 2"/>
    <property type="match status" value="1"/>
</dbReference>
<evidence type="ECO:0000256" key="3">
    <source>
        <dbReference type="ARBA" id="ARBA00024226"/>
    </source>
</evidence>
<reference evidence="8" key="1">
    <citation type="submission" date="2021-12" db="EMBL/GenBank/DDBJ databases">
        <title>Convergent genome expansion in fungi linked to evolution of root-endophyte symbiosis.</title>
        <authorList>
            <consortium name="DOE Joint Genome Institute"/>
            <person name="Ke Y.-H."/>
            <person name="Bonito G."/>
            <person name="Liao H.-L."/>
            <person name="Looney B."/>
            <person name="Rojas-Flechas A."/>
            <person name="Nash J."/>
            <person name="Hameed K."/>
            <person name="Schadt C."/>
            <person name="Martin F."/>
            <person name="Crous P.W."/>
            <person name="Miettinen O."/>
            <person name="Magnuson J.K."/>
            <person name="Labbe J."/>
            <person name="Jacobson D."/>
            <person name="Doktycz M.J."/>
            <person name="Veneault-Fourrey C."/>
            <person name="Kuo A."/>
            <person name="Mondo S."/>
            <person name="Calhoun S."/>
            <person name="Riley R."/>
            <person name="Ohm R."/>
            <person name="LaButti K."/>
            <person name="Andreopoulos B."/>
            <person name="Pangilinan J."/>
            <person name="Nolan M."/>
            <person name="Tritt A."/>
            <person name="Clum A."/>
            <person name="Lipzen A."/>
            <person name="Daum C."/>
            <person name="Barry K."/>
            <person name="Grigoriev I.V."/>
            <person name="Vilgalys R."/>
        </authorList>
    </citation>
    <scope>NUCLEOTIDE SEQUENCE</scope>
    <source>
        <strain evidence="8">PMI_201</strain>
    </source>
</reference>
<evidence type="ECO:0000256" key="6">
    <source>
        <dbReference type="RuleBase" id="RU003345"/>
    </source>
</evidence>
<dbReference type="Gene3D" id="3.40.605.10">
    <property type="entry name" value="Aldehyde Dehydrogenase, Chain A, domain 1"/>
    <property type="match status" value="1"/>
</dbReference>
<dbReference type="PANTHER" id="PTHR11699">
    <property type="entry name" value="ALDEHYDE DEHYDROGENASE-RELATED"/>
    <property type="match status" value="1"/>
</dbReference>
<dbReference type="PROSITE" id="PS00070">
    <property type="entry name" value="ALDEHYDE_DEHYDR_CYS"/>
    <property type="match status" value="1"/>
</dbReference>
<feature type="domain" description="Aldehyde dehydrogenase" evidence="7">
    <location>
        <begin position="25"/>
        <end position="470"/>
    </location>
</feature>
<keyword evidence="9" id="KW-1185">Reference proteome</keyword>
<dbReference type="PROSITE" id="PS00687">
    <property type="entry name" value="ALDEHYDE_DEHYDR_GLU"/>
    <property type="match status" value="1"/>
</dbReference>
<dbReference type="EC" id="1.2.1.3" evidence="3"/>
<evidence type="ECO:0000313" key="9">
    <source>
        <dbReference type="Proteomes" id="UP001201262"/>
    </source>
</evidence>
<dbReference type="EMBL" id="JAJTJA010000003">
    <property type="protein sequence ID" value="KAH8701506.1"/>
    <property type="molecule type" value="Genomic_DNA"/>
</dbReference>
<dbReference type="InterPro" id="IPR016160">
    <property type="entry name" value="Ald_DH_CS_CYS"/>
</dbReference>
<dbReference type="AlphaFoldDB" id="A0AAD4KWA2"/>
<evidence type="ECO:0000256" key="5">
    <source>
        <dbReference type="PROSITE-ProRule" id="PRU10007"/>
    </source>
</evidence>
<feature type="active site" evidence="5">
    <location>
        <position position="247"/>
    </location>
</feature>
<proteinExistence type="inferred from homology"/>
<evidence type="ECO:0000259" key="7">
    <source>
        <dbReference type="Pfam" id="PF00171"/>
    </source>
</evidence>